<comment type="caution">
    <text evidence="3">The sequence shown here is derived from an EMBL/GenBank/DDBJ whole genome shotgun (WGS) entry which is preliminary data.</text>
</comment>
<feature type="compositionally biased region" description="Gly residues" evidence="1">
    <location>
        <begin position="15"/>
        <end position="25"/>
    </location>
</feature>
<feature type="transmembrane region" description="Helical" evidence="2">
    <location>
        <begin position="96"/>
        <end position="118"/>
    </location>
</feature>
<feature type="compositionally biased region" description="Acidic residues" evidence="1">
    <location>
        <begin position="140"/>
        <end position="150"/>
    </location>
</feature>
<gene>
    <name evidence="3" type="ORF">FHS13_003488</name>
</gene>
<keyword evidence="2" id="KW-0812">Transmembrane</keyword>
<evidence type="ECO:0000256" key="1">
    <source>
        <dbReference type="SAM" id="MobiDB-lite"/>
    </source>
</evidence>
<keyword evidence="2" id="KW-0472">Membrane</keyword>
<dbReference type="Proteomes" id="UP000536604">
    <property type="component" value="Unassembled WGS sequence"/>
</dbReference>
<name>A0A841IRL4_9ACTN</name>
<reference evidence="3 4" key="1">
    <citation type="submission" date="2020-08" db="EMBL/GenBank/DDBJ databases">
        <title>Genomic Encyclopedia of Type Strains, Phase III (KMG-III): the genomes of soil and plant-associated and newly described type strains.</title>
        <authorList>
            <person name="Whitman W."/>
        </authorList>
    </citation>
    <scope>NUCLEOTIDE SEQUENCE [LARGE SCALE GENOMIC DNA]</scope>
    <source>
        <strain evidence="3 4">CECT 8712</strain>
    </source>
</reference>
<evidence type="ECO:0000313" key="3">
    <source>
        <dbReference type="EMBL" id="MBB6121519.1"/>
    </source>
</evidence>
<accession>A0A841IRL4</accession>
<sequence length="342" mass="35297">MSENGPYNQPPHNPYGGGDGTGGQPPYGPPPGGGPYGGDPGTGGQPGYGAPMGPGAPGGPYPGHEQQMYAGGQPGYGQPGAYPPPQQPKNGSKAGLWFVIAGSVVIVVLVIAVVVMLATNGNRGGDVAVGDPTPSTPAEETTEPGGDETEAPAGGGTTPSGEPPYAVPTEPCDAFTEQVRADFHIEDEPSKSVQNETSYCDLIMAGAPEGNPDGAYGSFSIEYSVPYSAADSVDAASSDYHDELSYVRGEGSYTLYFADGLKDDKEVDLGDEAQYITTEYDFVGSRIPVSILLIRTANLNILIEYQLHEGYEGGEAEDLKLPDNTEEIMLGAGEAALSIVGQ</sequence>
<keyword evidence="4" id="KW-1185">Reference proteome</keyword>
<feature type="region of interest" description="Disordered" evidence="1">
    <location>
        <begin position="122"/>
        <end position="170"/>
    </location>
</feature>
<feature type="compositionally biased region" description="Low complexity" evidence="1">
    <location>
        <begin position="62"/>
        <end position="71"/>
    </location>
</feature>
<evidence type="ECO:0000256" key="2">
    <source>
        <dbReference type="SAM" id="Phobius"/>
    </source>
</evidence>
<organism evidence="3 4">
    <name type="scientific">Nocardiopsis algeriensis</name>
    <dbReference type="NCBI Taxonomy" id="1478215"/>
    <lineage>
        <taxon>Bacteria</taxon>
        <taxon>Bacillati</taxon>
        <taxon>Actinomycetota</taxon>
        <taxon>Actinomycetes</taxon>
        <taxon>Streptosporangiales</taxon>
        <taxon>Nocardiopsidaceae</taxon>
        <taxon>Nocardiopsis</taxon>
    </lineage>
</organism>
<proteinExistence type="predicted"/>
<keyword evidence="2" id="KW-1133">Transmembrane helix</keyword>
<evidence type="ECO:0000313" key="4">
    <source>
        <dbReference type="Proteomes" id="UP000536604"/>
    </source>
</evidence>
<protein>
    <submittedName>
        <fullName evidence="3">Uncharacterized protein</fullName>
    </submittedName>
</protein>
<dbReference type="AlphaFoldDB" id="A0A841IRL4"/>
<dbReference type="RefSeq" id="WP_184292953.1">
    <property type="nucleotide sequence ID" value="NZ_JACHJO010000010.1"/>
</dbReference>
<feature type="compositionally biased region" description="Gly residues" evidence="1">
    <location>
        <begin position="34"/>
        <end position="58"/>
    </location>
</feature>
<dbReference type="EMBL" id="JACHJO010000010">
    <property type="protein sequence ID" value="MBB6121519.1"/>
    <property type="molecule type" value="Genomic_DNA"/>
</dbReference>
<feature type="region of interest" description="Disordered" evidence="1">
    <location>
        <begin position="1"/>
        <end position="90"/>
    </location>
</feature>